<evidence type="ECO:0000259" key="1">
    <source>
        <dbReference type="PROSITE" id="PS50097"/>
    </source>
</evidence>
<feature type="domain" description="BTB" evidence="1">
    <location>
        <begin position="158"/>
        <end position="225"/>
    </location>
</feature>
<dbReference type="WBParaSite" id="PDA_v2.g4353.t1">
    <property type="protein sequence ID" value="PDA_v2.g4353.t1"/>
    <property type="gene ID" value="PDA_v2.g4353"/>
</dbReference>
<dbReference type="InterPro" id="IPR000210">
    <property type="entry name" value="BTB/POZ_dom"/>
</dbReference>
<protein>
    <submittedName>
        <fullName evidence="3">BTB domain-containing protein</fullName>
    </submittedName>
</protein>
<dbReference type="SMART" id="SM00225">
    <property type="entry name" value="BTB"/>
    <property type="match status" value="1"/>
</dbReference>
<name>A0A914QM69_9BILA</name>
<dbReference type="InterPro" id="IPR011333">
    <property type="entry name" value="SKP1/BTB/POZ_sf"/>
</dbReference>
<reference evidence="3" key="1">
    <citation type="submission" date="2022-11" db="UniProtKB">
        <authorList>
            <consortium name="WormBaseParasite"/>
        </authorList>
    </citation>
    <scope>IDENTIFICATION</scope>
</reference>
<dbReference type="CDD" id="cd18186">
    <property type="entry name" value="BTB_POZ_ZBTB_KLHL-like"/>
    <property type="match status" value="1"/>
</dbReference>
<keyword evidence="2" id="KW-1185">Reference proteome</keyword>
<evidence type="ECO:0000313" key="3">
    <source>
        <dbReference type="WBParaSite" id="PDA_v2.g4353.t1"/>
    </source>
</evidence>
<evidence type="ECO:0000313" key="2">
    <source>
        <dbReference type="Proteomes" id="UP000887578"/>
    </source>
</evidence>
<organism evidence="2 3">
    <name type="scientific">Panagrolaimus davidi</name>
    <dbReference type="NCBI Taxonomy" id="227884"/>
    <lineage>
        <taxon>Eukaryota</taxon>
        <taxon>Metazoa</taxon>
        <taxon>Ecdysozoa</taxon>
        <taxon>Nematoda</taxon>
        <taxon>Chromadorea</taxon>
        <taxon>Rhabditida</taxon>
        <taxon>Tylenchina</taxon>
        <taxon>Panagrolaimomorpha</taxon>
        <taxon>Panagrolaimoidea</taxon>
        <taxon>Panagrolaimidae</taxon>
        <taxon>Panagrolaimus</taxon>
    </lineage>
</organism>
<dbReference type="PROSITE" id="PS50097">
    <property type="entry name" value="BTB"/>
    <property type="match status" value="1"/>
</dbReference>
<dbReference type="SUPFAM" id="SSF54695">
    <property type="entry name" value="POZ domain"/>
    <property type="match status" value="1"/>
</dbReference>
<sequence>MRIAYPFSVEWRIKEDELAALKTSEDDDRIESDVFFLSFDDPSIYYFLTIFPNGNCYETRGKACIFSHAPFGSEAILKFSIESANYSYIMQYLYNNENIVRGTFPCTTEELFKAEMKFIVNGEMVVKVNGTLWIEKEKEPTIMALEKGIVQKGYHRGRNFTFVIGEKFIKVHKHVLQRASPFFVEFFNSDMKEVKEKKMIIFDFDFEIVHAAMKLLYSASIPTTFTFEQMLSLLHFSNKYDIGLIKDRVQDYLINKISSTNVCSILLFTKTTVSSKQLQQKCIDFIIKKLGENQTVFGLETLDEEVMMKILLSINTRSA</sequence>
<dbReference type="AlphaFoldDB" id="A0A914QM69"/>
<dbReference type="Proteomes" id="UP000887578">
    <property type="component" value="Unplaced"/>
</dbReference>
<dbReference type="Gene3D" id="3.30.710.10">
    <property type="entry name" value="Potassium Channel Kv1.1, Chain A"/>
    <property type="match status" value="1"/>
</dbReference>
<proteinExistence type="predicted"/>
<accession>A0A914QM69</accession>
<dbReference type="Pfam" id="PF00651">
    <property type="entry name" value="BTB"/>
    <property type="match status" value="1"/>
</dbReference>
<dbReference type="PANTHER" id="PTHR24413">
    <property type="entry name" value="SPECKLE-TYPE POZ PROTEIN"/>
    <property type="match status" value="1"/>
</dbReference>